<sequence length="39" mass="4459">MHEKNSRIRIESSAQVLFGKVSYKKRSEFAVLLVCTSTD</sequence>
<dbReference type="EMBL" id="CAJHIT010000009">
    <property type="protein sequence ID" value="CAD6505736.1"/>
    <property type="molecule type" value="Genomic_DNA"/>
</dbReference>
<proteinExistence type="predicted"/>
<name>A0A9W4DSD9_BLUGR</name>
<comment type="caution">
    <text evidence="1">The sequence shown here is derived from an EMBL/GenBank/DDBJ whole genome shotgun (WGS) entry which is preliminary data.</text>
</comment>
<evidence type="ECO:0000313" key="2">
    <source>
        <dbReference type="Proteomes" id="UP000683417"/>
    </source>
</evidence>
<accession>A0A9W4DSD9</accession>
<dbReference type="AlphaFoldDB" id="A0A9W4DSD9"/>
<gene>
    <name evidence="1" type="ORF">BGTH12_LOCUS7094</name>
</gene>
<evidence type="ECO:0000313" key="1">
    <source>
        <dbReference type="EMBL" id="CAD6505736.1"/>
    </source>
</evidence>
<dbReference type="Proteomes" id="UP000683417">
    <property type="component" value="Unassembled WGS sequence"/>
</dbReference>
<reference evidence="1" key="1">
    <citation type="submission" date="2020-10" db="EMBL/GenBank/DDBJ databases">
        <authorList>
            <person name="Muller C M."/>
        </authorList>
    </citation>
    <scope>NUCLEOTIDE SEQUENCE</scope>
    <source>
        <strain evidence="1">THUN-12</strain>
    </source>
</reference>
<organism evidence="1 2">
    <name type="scientific">Blumeria graminis f. sp. triticale</name>
    <dbReference type="NCBI Taxonomy" id="1689686"/>
    <lineage>
        <taxon>Eukaryota</taxon>
        <taxon>Fungi</taxon>
        <taxon>Dikarya</taxon>
        <taxon>Ascomycota</taxon>
        <taxon>Pezizomycotina</taxon>
        <taxon>Leotiomycetes</taxon>
        <taxon>Erysiphales</taxon>
        <taxon>Erysiphaceae</taxon>
        <taxon>Blumeria</taxon>
    </lineage>
</organism>
<protein>
    <submittedName>
        <fullName evidence="1">BgTH12-01223</fullName>
    </submittedName>
</protein>